<keyword evidence="2" id="KW-1185">Reference proteome</keyword>
<organism evidence="1 2">
    <name type="scientific">Roseimicrobium gellanilyticum</name>
    <dbReference type="NCBI Taxonomy" id="748857"/>
    <lineage>
        <taxon>Bacteria</taxon>
        <taxon>Pseudomonadati</taxon>
        <taxon>Verrucomicrobiota</taxon>
        <taxon>Verrucomicrobiia</taxon>
        <taxon>Verrucomicrobiales</taxon>
        <taxon>Verrucomicrobiaceae</taxon>
        <taxon>Roseimicrobium</taxon>
    </lineage>
</organism>
<evidence type="ECO:0000313" key="1">
    <source>
        <dbReference type="EMBL" id="RBP46402.1"/>
    </source>
</evidence>
<evidence type="ECO:0000313" key="2">
    <source>
        <dbReference type="Proteomes" id="UP000253426"/>
    </source>
</evidence>
<dbReference type="Proteomes" id="UP000253426">
    <property type="component" value="Unassembled WGS sequence"/>
</dbReference>
<dbReference type="EMBL" id="QNRR01000002">
    <property type="protein sequence ID" value="RBP46402.1"/>
    <property type="molecule type" value="Genomic_DNA"/>
</dbReference>
<gene>
    <name evidence="1" type="ORF">DES53_102793</name>
</gene>
<accession>A0A366HRU7</accession>
<comment type="caution">
    <text evidence="1">The sequence shown here is derived from an EMBL/GenBank/DDBJ whole genome shotgun (WGS) entry which is preliminary data.</text>
</comment>
<dbReference type="RefSeq" id="WP_170156969.1">
    <property type="nucleotide sequence ID" value="NZ_QNRR01000002.1"/>
</dbReference>
<dbReference type="AlphaFoldDB" id="A0A366HRU7"/>
<protein>
    <submittedName>
        <fullName evidence="1">Uncharacterized protein</fullName>
    </submittedName>
</protein>
<sequence>MTVYSIIAWLKSGVNAGQLACTSPFDWGKRLRNVSHPSAGLAKQSWMASYS</sequence>
<proteinExistence type="predicted"/>
<name>A0A366HRU7_9BACT</name>
<reference evidence="1 2" key="1">
    <citation type="submission" date="2018-06" db="EMBL/GenBank/DDBJ databases">
        <title>Genomic Encyclopedia of Type Strains, Phase IV (KMG-IV): sequencing the most valuable type-strain genomes for metagenomic binning, comparative biology and taxonomic classification.</title>
        <authorList>
            <person name="Goeker M."/>
        </authorList>
    </citation>
    <scope>NUCLEOTIDE SEQUENCE [LARGE SCALE GENOMIC DNA]</scope>
    <source>
        <strain evidence="1 2">DSM 25532</strain>
    </source>
</reference>